<dbReference type="Proteomes" id="UP000195402">
    <property type="component" value="Unassembled WGS sequence"/>
</dbReference>
<dbReference type="STRING" id="56857.A0A200QB13"/>
<gene>
    <name evidence="2" type="ORF">BVC80_7393g2</name>
</gene>
<dbReference type="OrthoDB" id="1914633at2759"/>
<protein>
    <recommendedName>
        <fullName evidence="4">Transmembrane protein</fullName>
    </recommendedName>
</protein>
<dbReference type="OMA" id="CIVICCC"/>
<evidence type="ECO:0000256" key="1">
    <source>
        <dbReference type="SAM" id="Phobius"/>
    </source>
</evidence>
<name>A0A200QB13_MACCD</name>
<keyword evidence="3" id="KW-1185">Reference proteome</keyword>
<dbReference type="EMBL" id="MVGT01002451">
    <property type="protein sequence ID" value="OVA07642.1"/>
    <property type="molecule type" value="Genomic_DNA"/>
</dbReference>
<dbReference type="PANTHER" id="PTHR33264:SF27">
    <property type="entry name" value="TRANSMEMBRANE PROTEIN"/>
    <property type="match status" value="1"/>
</dbReference>
<evidence type="ECO:0000313" key="2">
    <source>
        <dbReference type="EMBL" id="OVA07642.1"/>
    </source>
</evidence>
<evidence type="ECO:0008006" key="4">
    <source>
        <dbReference type="Google" id="ProtNLM"/>
    </source>
</evidence>
<feature type="transmembrane region" description="Helical" evidence="1">
    <location>
        <begin position="6"/>
        <end position="33"/>
    </location>
</feature>
<comment type="caution">
    <text evidence="2">The sequence shown here is derived from an EMBL/GenBank/DDBJ whole genome shotgun (WGS) entry which is preliminary data.</text>
</comment>
<keyword evidence="1" id="KW-0812">Transmembrane</keyword>
<organism evidence="2 3">
    <name type="scientific">Macleaya cordata</name>
    <name type="common">Five-seeded plume-poppy</name>
    <name type="synonym">Bocconia cordata</name>
    <dbReference type="NCBI Taxonomy" id="56857"/>
    <lineage>
        <taxon>Eukaryota</taxon>
        <taxon>Viridiplantae</taxon>
        <taxon>Streptophyta</taxon>
        <taxon>Embryophyta</taxon>
        <taxon>Tracheophyta</taxon>
        <taxon>Spermatophyta</taxon>
        <taxon>Magnoliopsida</taxon>
        <taxon>Ranunculales</taxon>
        <taxon>Papaveraceae</taxon>
        <taxon>Papaveroideae</taxon>
        <taxon>Macleaya</taxon>
    </lineage>
</organism>
<keyword evidence="1" id="KW-1133">Transmembrane helix</keyword>
<reference evidence="2 3" key="1">
    <citation type="journal article" date="2017" name="Mol. Plant">
        <title>The Genome of Medicinal Plant Macleaya cordata Provides New Insights into Benzylisoquinoline Alkaloids Metabolism.</title>
        <authorList>
            <person name="Liu X."/>
            <person name="Liu Y."/>
            <person name="Huang P."/>
            <person name="Ma Y."/>
            <person name="Qing Z."/>
            <person name="Tang Q."/>
            <person name="Cao H."/>
            <person name="Cheng P."/>
            <person name="Zheng Y."/>
            <person name="Yuan Z."/>
            <person name="Zhou Y."/>
            <person name="Liu J."/>
            <person name="Tang Z."/>
            <person name="Zhuo Y."/>
            <person name="Zhang Y."/>
            <person name="Yu L."/>
            <person name="Huang J."/>
            <person name="Yang P."/>
            <person name="Peng Q."/>
            <person name="Zhang J."/>
            <person name="Jiang W."/>
            <person name="Zhang Z."/>
            <person name="Lin K."/>
            <person name="Ro D.K."/>
            <person name="Chen X."/>
            <person name="Xiong X."/>
            <person name="Shang Y."/>
            <person name="Huang S."/>
            <person name="Zeng J."/>
        </authorList>
    </citation>
    <scope>NUCLEOTIDE SEQUENCE [LARGE SCALE GENOMIC DNA]</scope>
    <source>
        <strain evidence="3">cv. BLH2017</strain>
        <tissue evidence="2">Root</tissue>
    </source>
</reference>
<sequence length="149" mass="17420">MEDLNLLAADGVVVCCCCPCLILQIVLFVLLKLPFKLVKKSKRLVHKRLHRKKKKKRDEKVKGIEKDEYIGDCKRIQGIPSNNYHDSRWVMVEVEEVLEEFSQQGEFAFGSFWGRGESRRKLPPDLDKVEFDDIVHYHLAQVIKSFHHS</sequence>
<dbReference type="PANTHER" id="PTHR33264">
    <property type="entry name" value="EXPRESSED PROTEIN"/>
    <property type="match status" value="1"/>
</dbReference>
<accession>A0A200QB13</accession>
<dbReference type="AlphaFoldDB" id="A0A200QB13"/>
<dbReference type="InParanoid" id="A0A200QB13"/>
<proteinExistence type="predicted"/>
<evidence type="ECO:0000313" key="3">
    <source>
        <dbReference type="Proteomes" id="UP000195402"/>
    </source>
</evidence>
<keyword evidence="1" id="KW-0472">Membrane</keyword>